<sequence>MFTDIMSEPIYECYKLLIDFAFKKSKKFFFNIQDGLRVNDSVLGLFNEMKKYFIKRVPSSNFSHTDYTRGKVYIFECNNETNLIIRNKVTGLYDWRLPELPEDLSFIDENGDVWFATISHEHMGWFTEINDKEKRYLRSIIDVNF</sequence>
<name>A0ABT1SFM8_9FIRM</name>
<dbReference type="Proteomes" id="UP001524478">
    <property type="component" value="Unassembled WGS sequence"/>
</dbReference>
<organism evidence="1 2">
    <name type="scientific">Tissierella carlieri</name>
    <dbReference type="NCBI Taxonomy" id="689904"/>
    <lineage>
        <taxon>Bacteria</taxon>
        <taxon>Bacillati</taxon>
        <taxon>Bacillota</taxon>
        <taxon>Tissierellia</taxon>
        <taxon>Tissierellales</taxon>
        <taxon>Tissierellaceae</taxon>
        <taxon>Tissierella</taxon>
    </lineage>
</organism>
<protein>
    <submittedName>
        <fullName evidence="1">Uncharacterized protein</fullName>
    </submittedName>
</protein>
<gene>
    <name evidence="1" type="ORF">NE686_19480</name>
</gene>
<reference evidence="1 2" key="1">
    <citation type="submission" date="2022-06" db="EMBL/GenBank/DDBJ databases">
        <title>Isolation of gut microbiota from human fecal samples.</title>
        <authorList>
            <person name="Pamer E.G."/>
            <person name="Barat B."/>
            <person name="Waligurski E."/>
            <person name="Medina S."/>
            <person name="Paddock L."/>
            <person name="Mostad J."/>
        </authorList>
    </citation>
    <scope>NUCLEOTIDE SEQUENCE [LARGE SCALE GENOMIC DNA]</scope>
    <source>
        <strain evidence="1 2">DFI.7.95</strain>
    </source>
</reference>
<evidence type="ECO:0000313" key="1">
    <source>
        <dbReference type="EMBL" id="MCQ4925295.1"/>
    </source>
</evidence>
<comment type="caution">
    <text evidence="1">The sequence shown here is derived from an EMBL/GenBank/DDBJ whole genome shotgun (WGS) entry which is preliminary data.</text>
</comment>
<dbReference type="RefSeq" id="WP_256312798.1">
    <property type="nucleotide sequence ID" value="NZ_JANGAC010000020.1"/>
</dbReference>
<keyword evidence="2" id="KW-1185">Reference proteome</keyword>
<evidence type="ECO:0000313" key="2">
    <source>
        <dbReference type="Proteomes" id="UP001524478"/>
    </source>
</evidence>
<dbReference type="EMBL" id="JANGAC010000020">
    <property type="protein sequence ID" value="MCQ4925295.1"/>
    <property type="molecule type" value="Genomic_DNA"/>
</dbReference>
<proteinExistence type="predicted"/>
<accession>A0ABT1SFM8</accession>